<proteinExistence type="predicted"/>
<evidence type="ECO:0000313" key="2">
    <source>
        <dbReference type="Proteomes" id="UP001320706"/>
    </source>
</evidence>
<reference evidence="1" key="1">
    <citation type="submission" date="2024-02" db="EMBL/GenBank/DDBJ databases">
        <title>Metagenome Assembled Genome of Zalaria obscura JY119.</title>
        <authorList>
            <person name="Vighnesh L."/>
            <person name="Jagadeeshwari U."/>
            <person name="Venkata Ramana C."/>
            <person name="Sasikala C."/>
        </authorList>
    </citation>
    <scope>NUCLEOTIDE SEQUENCE</scope>
    <source>
        <strain evidence="1">JY119</strain>
    </source>
</reference>
<name>A0ACC3SEL1_9PEZI</name>
<gene>
    <name evidence="1" type="ORF">M8818_003662</name>
</gene>
<keyword evidence="2" id="KW-1185">Reference proteome</keyword>
<organism evidence="1 2">
    <name type="scientific">Zalaria obscura</name>
    <dbReference type="NCBI Taxonomy" id="2024903"/>
    <lineage>
        <taxon>Eukaryota</taxon>
        <taxon>Fungi</taxon>
        <taxon>Dikarya</taxon>
        <taxon>Ascomycota</taxon>
        <taxon>Pezizomycotina</taxon>
        <taxon>Dothideomycetes</taxon>
        <taxon>Dothideomycetidae</taxon>
        <taxon>Dothideales</taxon>
        <taxon>Zalariaceae</taxon>
        <taxon>Zalaria</taxon>
    </lineage>
</organism>
<comment type="caution">
    <text evidence="1">The sequence shown here is derived from an EMBL/GenBank/DDBJ whole genome shotgun (WGS) entry which is preliminary data.</text>
</comment>
<sequence length="97" mass="10572">MYVRTDETDQTLGSTPSMNQQHTSPSLLASIRSPVHTCLINIETPFGRWGKANTHSCRVSEPSPAVTTASHLSAVSFSPVRPGQQSLPQLRRTNLAE</sequence>
<dbReference type="Proteomes" id="UP001320706">
    <property type="component" value="Unassembled WGS sequence"/>
</dbReference>
<evidence type="ECO:0000313" key="1">
    <source>
        <dbReference type="EMBL" id="KAK8210174.1"/>
    </source>
</evidence>
<dbReference type="EMBL" id="JAMKPW020000016">
    <property type="protein sequence ID" value="KAK8210174.1"/>
    <property type="molecule type" value="Genomic_DNA"/>
</dbReference>
<accession>A0ACC3SEL1</accession>
<protein>
    <submittedName>
        <fullName evidence="1">Uncharacterized protein</fullName>
    </submittedName>
</protein>